<keyword evidence="6" id="KW-1185">Reference proteome</keyword>
<evidence type="ECO:0000313" key="7">
    <source>
        <dbReference type="RefSeq" id="XP_060549655.1"/>
    </source>
</evidence>
<evidence type="ECO:0000256" key="2">
    <source>
        <dbReference type="ARBA" id="ARBA00022699"/>
    </source>
</evidence>
<dbReference type="SUPFAM" id="SSF49899">
    <property type="entry name" value="Concanavalin A-like lectins/glucanases"/>
    <property type="match status" value="1"/>
</dbReference>
<evidence type="ECO:0000256" key="1">
    <source>
        <dbReference type="ARBA" id="ARBA00009651"/>
    </source>
</evidence>
<dbReference type="SMART" id="SM00449">
    <property type="entry name" value="SPRY"/>
    <property type="match status" value="1"/>
</dbReference>
<dbReference type="InterPro" id="IPR043136">
    <property type="entry name" value="B30.2/SPRY_sf"/>
</dbReference>
<feature type="coiled-coil region" evidence="4">
    <location>
        <begin position="30"/>
        <end position="71"/>
    </location>
</feature>
<dbReference type="InterPro" id="IPR001870">
    <property type="entry name" value="B30.2/SPRY"/>
</dbReference>
<dbReference type="PANTHER" id="PTHR24103">
    <property type="entry name" value="E3 UBIQUITIN-PROTEIN LIGASE TRIM"/>
    <property type="match status" value="1"/>
</dbReference>
<sequence length="271" mass="31069">MGFMGVHSIGGPSLKETLLHEFRDVFEETLALLREEDDQLKTKVDQLKTKVAVLREEDDQLTSKVARLREEDEFQLQVTHSCKADLTLDPKTANPRLEVSKDRKRVRDTGNICHVSKSKQRFESYTFVLAEQGFSEGSYYWEVEVGQKNMWDVGVASESAPRTGRITLSPQNGYWVIGRDNRKNYWARTDPSTHLNIADKLTRIGIFLNLKSQEISFYDAQRQHKIYTFLHVASGKFYPFFSTGPLTGGEFDNGELIIPPLFGEKEIVKEK</sequence>
<evidence type="ECO:0000313" key="6">
    <source>
        <dbReference type="Proteomes" id="UP001652622"/>
    </source>
</evidence>
<dbReference type="InterPro" id="IPR006574">
    <property type="entry name" value="PRY"/>
</dbReference>
<dbReference type="InterPro" id="IPR013320">
    <property type="entry name" value="ConA-like_dom_sf"/>
</dbReference>
<gene>
    <name evidence="7" type="primary">LOC117668705</name>
</gene>
<evidence type="ECO:0000256" key="4">
    <source>
        <dbReference type="SAM" id="Coils"/>
    </source>
</evidence>
<dbReference type="Pfam" id="PF13765">
    <property type="entry name" value="PRY"/>
    <property type="match status" value="1"/>
</dbReference>
<dbReference type="InterPro" id="IPR003879">
    <property type="entry name" value="Butyrophylin_SPRY"/>
</dbReference>
<accession>A0ABM3ZMQ3</accession>
<organism evidence="6 7">
    <name type="scientific">Pantherophis guttatus</name>
    <name type="common">Corn snake</name>
    <name type="synonym">Elaphe guttata</name>
    <dbReference type="NCBI Taxonomy" id="94885"/>
    <lineage>
        <taxon>Eukaryota</taxon>
        <taxon>Metazoa</taxon>
        <taxon>Chordata</taxon>
        <taxon>Craniata</taxon>
        <taxon>Vertebrata</taxon>
        <taxon>Euteleostomi</taxon>
        <taxon>Lepidosauria</taxon>
        <taxon>Squamata</taxon>
        <taxon>Bifurcata</taxon>
        <taxon>Unidentata</taxon>
        <taxon>Episquamata</taxon>
        <taxon>Toxicofera</taxon>
        <taxon>Serpentes</taxon>
        <taxon>Colubroidea</taxon>
        <taxon>Colubridae</taxon>
        <taxon>Colubrinae</taxon>
        <taxon>Pantherophis</taxon>
    </lineage>
</organism>
<keyword evidence="2" id="KW-0800">Toxin</keyword>
<feature type="domain" description="B30.2/SPRY" evidence="5">
    <location>
        <begin position="66"/>
        <end position="258"/>
    </location>
</feature>
<evidence type="ECO:0000259" key="5">
    <source>
        <dbReference type="PROSITE" id="PS50188"/>
    </source>
</evidence>
<dbReference type="CDD" id="cd13733">
    <property type="entry name" value="SPRY_PRY_C-I_1"/>
    <property type="match status" value="1"/>
</dbReference>
<proteinExistence type="inferred from homology"/>
<dbReference type="Pfam" id="PF00622">
    <property type="entry name" value="SPRY"/>
    <property type="match status" value="1"/>
</dbReference>
<dbReference type="InterPro" id="IPR050143">
    <property type="entry name" value="TRIM/RBCC"/>
</dbReference>
<comment type="similarity">
    <text evidence="1">Belongs to the ohanin/vespryn family.</text>
</comment>
<dbReference type="InterPro" id="IPR003877">
    <property type="entry name" value="SPRY_dom"/>
</dbReference>
<keyword evidence="4" id="KW-0175">Coiled coil</keyword>
<comment type="function">
    <text evidence="3">Neurotoxin that produces dose-dependent hypolocomotion and hyperalgesia in mice. May directly act on the central nervous system, as it is 6500-fold more potent when administered intracerebroventricularly than intraperitoneal.</text>
</comment>
<dbReference type="PRINTS" id="PR01407">
    <property type="entry name" value="BUTYPHLNCDUF"/>
</dbReference>
<dbReference type="GeneID" id="117668705"/>
<dbReference type="PROSITE" id="PS50188">
    <property type="entry name" value="B302_SPRY"/>
    <property type="match status" value="1"/>
</dbReference>
<protein>
    <submittedName>
        <fullName evidence="7">Zinc-binding protein A33-like</fullName>
    </submittedName>
</protein>
<dbReference type="SMART" id="SM00589">
    <property type="entry name" value="PRY"/>
    <property type="match status" value="1"/>
</dbReference>
<name>A0ABM3ZMQ3_PANGU</name>
<dbReference type="Proteomes" id="UP001652622">
    <property type="component" value="Unplaced"/>
</dbReference>
<keyword evidence="2" id="KW-0528">Neurotoxin</keyword>
<evidence type="ECO:0000256" key="3">
    <source>
        <dbReference type="ARBA" id="ARBA00034460"/>
    </source>
</evidence>
<reference evidence="7" key="1">
    <citation type="submission" date="2025-08" db="UniProtKB">
        <authorList>
            <consortium name="RefSeq"/>
        </authorList>
    </citation>
    <scope>IDENTIFICATION</scope>
    <source>
        <tissue evidence="7">Blood</tissue>
    </source>
</reference>
<dbReference type="RefSeq" id="XP_060549655.1">
    <property type="nucleotide sequence ID" value="XM_060693672.1"/>
</dbReference>
<dbReference type="Gene3D" id="2.60.120.920">
    <property type="match status" value="1"/>
</dbReference>